<keyword evidence="3" id="KW-0520">NAD</keyword>
<dbReference type="RefSeq" id="WP_240252438.1">
    <property type="nucleotide sequence ID" value="NZ_JAKTTI010000002.1"/>
</dbReference>
<dbReference type="InterPro" id="IPR036291">
    <property type="entry name" value="NAD(P)-bd_dom_sf"/>
</dbReference>
<evidence type="ECO:0000313" key="5">
    <source>
        <dbReference type="EMBL" id="MCH1624189.1"/>
    </source>
</evidence>
<dbReference type="Proteomes" id="UP001431131">
    <property type="component" value="Unassembled WGS sequence"/>
</dbReference>
<name>A0AAW5E601_9BACI</name>
<evidence type="ECO:0000256" key="1">
    <source>
        <dbReference type="ARBA" id="ARBA00007637"/>
    </source>
</evidence>
<dbReference type="Gene3D" id="3.40.50.720">
    <property type="entry name" value="NAD(P)-binding Rossmann-like Domain"/>
    <property type="match status" value="1"/>
</dbReference>
<sequence>MKRKITLIGGAGTIGTILYKGLRNKYDFVILDKNIPDPAEHYIKVDATNYEQLLNSIPKDSDAIINLLTIKTQNNLSDINEFQKMTEIHFNSSFYVLHAAVKLRIPKVVFASSNHTTDYYENAGFSSLGREITTNDYPYSRGLYGVLKLASENIGHVFASETDNKLSIINLRIGSVRLDESQAVEQDERLSRTLLSHEDTVQLFDLAIQSTVKYGTYYGVSNNPGKPWSTESAWRELGFISEMNAIDILQREKD</sequence>
<evidence type="ECO:0000256" key="3">
    <source>
        <dbReference type="ARBA" id="ARBA00023027"/>
    </source>
</evidence>
<evidence type="ECO:0000313" key="6">
    <source>
        <dbReference type="Proteomes" id="UP001431131"/>
    </source>
</evidence>
<keyword evidence="6" id="KW-1185">Reference proteome</keyword>
<dbReference type="InterPro" id="IPR001509">
    <property type="entry name" value="Epimerase_deHydtase"/>
</dbReference>
<reference evidence="5" key="1">
    <citation type="submission" date="2022-02" db="EMBL/GenBank/DDBJ databases">
        <title>Fredinandcohnia quinoae sp. nov. isolated from Chenopodium quinoa seeds.</title>
        <authorList>
            <person name="Saati-Santamaria Z."/>
            <person name="Flores-Felix J.D."/>
            <person name="Igual J.M."/>
            <person name="Velazquez E."/>
            <person name="Garcia-Fraile P."/>
            <person name="Martinez-Molina E."/>
        </authorList>
    </citation>
    <scope>NUCLEOTIDE SEQUENCE</scope>
    <source>
        <strain evidence="5">SECRCQ15</strain>
    </source>
</reference>
<comment type="similarity">
    <text evidence="1">Belongs to the NAD(P)-dependent epimerase/dehydratase family.</text>
</comment>
<dbReference type="AlphaFoldDB" id="A0AAW5E601"/>
<dbReference type="EMBL" id="JAKTTI010000002">
    <property type="protein sequence ID" value="MCH1624189.1"/>
    <property type="molecule type" value="Genomic_DNA"/>
</dbReference>
<gene>
    <name evidence="5" type="ORF">MJG50_02520</name>
</gene>
<comment type="caution">
    <text evidence="5">The sequence shown here is derived from an EMBL/GenBank/DDBJ whole genome shotgun (WGS) entry which is preliminary data.</text>
</comment>
<dbReference type="PANTHER" id="PTHR43103">
    <property type="entry name" value="NUCLEOSIDE-DIPHOSPHATE-SUGAR EPIMERASE"/>
    <property type="match status" value="1"/>
</dbReference>
<organism evidence="5 6">
    <name type="scientific">Fredinandcohnia quinoae</name>
    <dbReference type="NCBI Taxonomy" id="2918902"/>
    <lineage>
        <taxon>Bacteria</taxon>
        <taxon>Bacillati</taxon>
        <taxon>Bacillota</taxon>
        <taxon>Bacilli</taxon>
        <taxon>Bacillales</taxon>
        <taxon>Bacillaceae</taxon>
        <taxon>Fredinandcohnia</taxon>
    </lineage>
</organism>
<dbReference type="Pfam" id="PF01370">
    <property type="entry name" value="Epimerase"/>
    <property type="match status" value="1"/>
</dbReference>
<accession>A0AAW5E601</accession>
<dbReference type="PANTHER" id="PTHR43103:SF5">
    <property type="entry name" value="4-EPIMERASE, PUTATIVE (AFU_ORTHOLOGUE AFUA_7G00360)-RELATED"/>
    <property type="match status" value="1"/>
</dbReference>
<keyword evidence="2" id="KW-0560">Oxidoreductase</keyword>
<feature type="domain" description="NAD-dependent epimerase/dehydratase" evidence="4">
    <location>
        <begin position="5"/>
        <end position="176"/>
    </location>
</feature>
<dbReference type="SUPFAM" id="SSF51735">
    <property type="entry name" value="NAD(P)-binding Rossmann-fold domains"/>
    <property type="match status" value="1"/>
</dbReference>
<dbReference type="GO" id="GO:0016491">
    <property type="term" value="F:oxidoreductase activity"/>
    <property type="evidence" value="ECO:0007669"/>
    <property type="project" value="UniProtKB-KW"/>
</dbReference>
<protein>
    <submittedName>
        <fullName evidence="5">NAD(P)-dependent oxidoreductase</fullName>
    </submittedName>
</protein>
<evidence type="ECO:0000259" key="4">
    <source>
        <dbReference type="Pfam" id="PF01370"/>
    </source>
</evidence>
<evidence type="ECO:0000256" key="2">
    <source>
        <dbReference type="ARBA" id="ARBA00023002"/>
    </source>
</evidence>
<proteinExistence type="inferred from homology"/>